<dbReference type="VEuPathDB" id="CryptoDB:GY17_00000814"/>
<dbReference type="VEuPathDB" id="CryptoDB:CHUDEA8_new_12"/>
<dbReference type="Pfam" id="PF09805">
    <property type="entry name" value="Nop25"/>
    <property type="match status" value="1"/>
</dbReference>
<dbReference type="EMBL" id="JTAI01000002">
    <property type="protein sequence ID" value="PPS98316.1"/>
    <property type="molecule type" value="Genomic_DNA"/>
</dbReference>
<evidence type="ECO:0000313" key="3">
    <source>
        <dbReference type="EMBL" id="PPS98316.1"/>
    </source>
</evidence>
<reference evidence="2" key="2">
    <citation type="submission" date="2015-08" db="EMBL/GenBank/DDBJ databases">
        <authorList>
            <person name="Babu N.S."/>
            <person name="Beckwith C.J."/>
            <person name="Beseler K.G."/>
            <person name="Brison A."/>
            <person name="Carone J.V."/>
            <person name="Caskin T.P."/>
            <person name="Diamond M."/>
            <person name="Durham M.E."/>
            <person name="Foxe J.M."/>
            <person name="Go M."/>
            <person name="Henderson B.A."/>
            <person name="Jones I.B."/>
            <person name="McGettigan J.A."/>
            <person name="Micheletti S.J."/>
            <person name="Nasrallah M.E."/>
            <person name="Ortiz D."/>
            <person name="Piller C.R."/>
            <person name="Privatt S.R."/>
            <person name="Schneider S.L."/>
            <person name="Sharp S."/>
            <person name="Smith T.C."/>
            <person name="Stanton J.D."/>
            <person name="Ullery H.E."/>
            <person name="Wilson R.J."/>
            <person name="Serrano M.G."/>
            <person name="Buck G."/>
            <person name="Lee V."/>
            <person name="Wang Y."/>
            <person name="Carvalho R."/>
            <person name="Voegtly L."/>
            <person name="Shi R."/>
            <person name="Duckworth R."/>
            <person name="Johnson A."/>
            <person name="Loviza R."/>
            <person name="Walstead R."/>
            <person name="Shah Z."/>
            <person name="Kiflezghi M."/>
            <person name="Wade K."/>
            <person name="Ball S.L."/>
            <person name="Bradley K.W."/>
            <person name="Asai D.J."/>
            <person name="Bowman C.A."/>
            <person name="Russell D.A."/>
            <person name="Pope W.H."/>
            <person name="Jacobs-Sera D."/>
            <person name="Hendrix R.W."/>
            <person name="Hatfull G.F."/>
        </authorList>
    </citation>
    <scope>NUCLEOTIDE SEQUENCE [LARGE SCALE GENOMIC DNA]</scope>
</reference>
<evidence type="ECO:0000313" key="2">
    <source>
        <dbReference type="EMBL" id="CUV07923.1"/>
    </source>
</evidence>
<dbReference type="Proteomes" id="UP000199752">
    <property type="component" value="Chromosome 8"/>
</dbReference>
<dbReference type="OrthoDB" id="339432at2759"/>
<gene>
    <name evidence="2" type="ORF">CHUDEA8_new_12</name>
    <name evidence="3" type="ORF">GY17_00000814</name>
</gene>
<feature type="region of interest" description="Disordered" evidence="1">
    <location>
        <begin position="33"/>
        <end position="63"/>
    </location>
</feature>
<name>A0A0S4TMF8_CRYHO</name>
<proteinExistence type="predicted"/>
<feature type="compositionally biased region" description="Basic and acidic residues" evidence="1">
    <location>
        <begin position="42"/>
        <end position="63"/>
    </location>
</feature>
<dbReference type="VEuPathDB" id="CryptoDB:Chro.80427"/>
<accession>A0A0S4TMF8</accession>
<dbReference type="VEuPathDB" id="CryptoDB:ChTU502y2012_405g0330"/>
<protein>
    <submittedName>
        <fullName evidence="3">Nucleolar protein 12</fullName>
    </submittedName>
</protein>
<dbReference type="EMBL" id="LN877954">
    <property type="protein sequence ID" value="CUV07923.1"/>
    <property type="molecule type" value="Genomic_DNA"/>
</dbReference>
<reference evidence="3 4" key="1">
    <citation type="submission" date="2014-11" db="EMBL/GenBank/DDBJ databases">
        <title>Comparative genomic analysis of Cryptosporidium hominis reveals occurrence of genetic recombination in virulent subtypes.</title>
        <authorList>
            <person name="Guo Y."/>
            <person name="Tang K."/>
            <person name="Frace M."/>
            <person name="Li N."/>
            <person name="Roellig D.M."/>
            <person name="Sammons S."/>
            <person name="Knipe K."/>
            <person name="Rowe L."/>
            <person name="Feng Y."/>
            <person name="Xiao L."/>
        </authorList>
    </citation>
    <scope>NUCLEOTIDE SEQUENCE [LARGE SCALE GENOMIC DNA]</scope>
    <source>
        <strain evidence="3">30976</strain>
    </source>
</reference>
<dbReference type="Proteomes" id="UP001429100">
    <property type="component" value="Unassembled WGS sequence"/>
</dbReference>
<evidence type="ECO:0000313" key="4">
    <source>
        <dbReference type="Proteomes" id="UP001429100"/>
    </source>
</evidence>
<keyword evidence="4" id="KW-1185">Reference proteome</keyword>
<dbReference type="InterPro" id="IPR019186">
    <property type="entry name" value="Nucleolar_protein_12"/>
</dbReference>
<reference evidence="3 4" key="3">
    <citation type="submission" date="2017-10" db="EMBL/GenBank/DDBJ databases">
        <title>Consistent, comparative and evidence-based genome annotation and re-annotation for the closely-related species, Cryptosporidium parvum, C. hominis and C. tyzzeri.</title>
        <authorList>
            <person name="Baptista R.P."/>
            <person name="Li Y."/>
            <person name="Sateriale A."/>
            <person name="Striepen B."/>
            <person name="Kissinger J.C."/>
        </authorList>
    </citation>
    <scope>NUCLEOTIDE SEQUENCE [LARGE SCALE GENOMIC DNA]</scope>
    <source>
        <strain evidence="3">30976</strain>
    </source>
</reference>
<evidence type="ECO:0000256" key="1">
    <source>
        <dbReference type="SAM" id="MobiDB-lite"/>
    </source>
</evidence>
<dbReference type="AlphaFoldDB" id="A0A0S4TMF8"/>
<organism evidence="2">
    <name type="scientific">Cryptosporidium hominis</name>
    <dbReference type="NCBI Taxonomy" id="237895"/>
    <lineage>
        <taxon>Eukaryota</taxon>
        <taxon>Sar</taxon>
        <taxon>Alveolata</taxon>
        <taxon>Apicomplexa</taxon>
        <taxon>Conoidasida</taxon>
        <taxon>Coccidia</taxon>
        <taxon>Eucoccidiorida</taxon>
        <taxon>Eimeriorina</taxon>
        <taxon>Cryptosporidiidae</taxon>
        <taxon>Cryptosporidium</taxon>
    </lineage>
</organism>
<sequence>MLDKYSKSILTKHGRKGTLITFNMKKKESFVNGFQKRKKERRDKSIEKKKLKDRQFRDGVKKDAKDVMKKHIKTVEKIYNSSQKDSNNDDKEESLENLEIFENVPKIIKYNGKISNKNEYHPWSMPCSVKITDSI</sequence>